<evidence type="ECO:0000256" key="1">
    <source>
        <dbReference type="SAM" id="MobiDB-lite"/>
    </source>
</evidence>
<dbReference type="InParanoid" id="A0A074YR58"/>
<feature type="compositionally biased region" description="Basic residues" evidence="1">
    <location>
        <begin position="166"/>
        <end position="176"/>
    </location>
</feature>
<dbReference type="GeneID" id="25362787"/>
<accession>A0A074YR58</accession>
<protein>
    <submittedName>
        <fullName evidence="2">Uncharacterized protein</fullName>
    </submittedName>
</protein>
<keyword evidence="3" id="KW-1185">Reference proteome</keyword>
<organism evidence="2 3">
    <name type="scientific">Aureobasidium subglaciale (strain EXF-2481)</name>
    <name type="common">Aureobasidium pullulans var. subglaciale</name>
    <dbReference type="NCBI Taxonomy" id="1043005"/>
    <lineage>
        <taxon>Eukaryota</taxon>
        <taxon>Fungi</taxon>
        <taxon>Dikarya</taxon>
        <taxon>Ascomycota</taxon>
        <taxon>Pezizomycotina</taxon>
        <taxon>Dothideomycetes</taxon>
        <taxon>Dothideomycetidae</taxon>
        <taxon>Dothideales</taxon>
        <taxon>Saccotheciaceae</taxon>
        <taxon>Aureobasidium</taxon>
    </lineage>
</organism>
<evidence type="ECO:0000313" key="2">
    <source>
        <dbReference type="EMBL" id="KER00239.1"/>
    </source>
</evidence>
<dbReference type="RefSeq" id="XP_013348737.1">
    <property type="nucleotide sequence ID" value="XM_013493283.1"/>
</dbReference>
<feature type="compositionally biased region" description="Low complexity" evidence="1">
    <location>
        <begin position="96"/>
        <end position="117"/>
    </location>
</feature>
<sequence>MQHQYRWSTAEPTFGHSSELYYPSGYQLDTNRDFVPGPWRSPVESEKPLWTELPQSLQTIVHTDYSGPILLSPEPLSFTLKQEYDSGLDCKWSPSLTESSLTSTTPSLSTLRSMPSTQCAAHMTGAEDSNLWPTRYQHHNENPGWEVAPPTHWPIVKTQGSEHKPSRSSRKRRHSPERHQPLSRHPEEEVQALLDRPRRVKTTAENARFYCNACDKGFQLTCSNMRSRGKRFNAPTMDATRALTGRPILVVMSVVYTCICENTNASYAGRSSQEKTRLSDISKVAAPKGQKWIETGPAI</sequence>
<gene>
    <name evidence="2" type="ORF">AUEXF2481DRAFT_24585</name>
</gene>
<dbReference type="EMBL" id="KL584749">
    <property type="protein sequence ID" value="KER00239.1"/>
    <property type="molecule type" value="Genomic_DNA"/>
</dbReference>
<reference evidence="2 3" key="1">
    <citation type="journal article" date="2014" name="BMC Genomics">
        <title>Genome sequencing of four Aureobasidium pullulans varieties: biotechnological potential, stress tolerance, and description of new species.</title>
        <authorList>
            <person name="Gostin Ar C."/>
            <person name="Ohm R.A."/>
            <person name="Kogej T."/>
            <person name="Sonjak S."/>
            <person name="Turk M."/>
            <person name="Zajc J."/>
            <person name="Zalar P."/>
            <person name="Grube M."/>
            <person name="Sun H."/>
            <person name="Han J."/>
            <person name="Sharma A."/>
            <person name="Chiniquy J."/>
            <person name="Ngan C.Y."/>
            <person name="Lipzen A."/>
            <person name="Barry K."/>
            <person name="Grigoriev I.V."/>
            <person name="Gunde-Cimerman N."/>
        </authorList>
    </citation>
    <scope>NUCLEOTIDE SEQUENCE [LARGE SCALE GENOMIC DNA]</scope>
    <source>
        <strain evidence="2 3">EXF-2481</strain>
    </source>
</reference>
<feature type="region of interest" description="Disordered" evidence="1">
    <location>
        <begin position="96"/>
        <end position="120"/>
    </location>
</feature>
<dbReference type="OrthoDB" id="6910977at2759"/>
<dbReference type="Proteomes" id="UP000030641">
    <property type="component" value="Unassembled WGS sequence"/>
</dbReference>
<dbReference type="STRING" id="1043005.A0A074YR58"/>
<proteinExistence type="predicted"/>
<feature type="region of interest" description="Disordered" evidence="1">
    <location>
        <begin position="133"/>
        <end position="197"/>
    </location>
</feature>
<name>A0A074YR58_AURSE</name>
<dbReference type="HOGENOM" id="CLU_930612_0_0_1"/>
<dbReference type="AlphaFoldDB" id="A0A074YR58"/>
<evidence type="ECO:0000313" key="3">
    <source>
        <dbReference type="Proteomes" id="UP000030641"/>
    </source>
</evidence>
<feature type="compositionally biased region" description="Basic and acidic residues" evidence="1">
    <location>
        <begin position="177"/>
        <end position="188"/>
    </location>
</feature>